<accession>Q09C43</accession>
<proteinExistence type="predicted"/>
<comment type="caution">
    <text evidence="2">The sequence shown here is derived from an EMBL/GenBank/DDBJ whole genome shotgun (WGS) entry which is preliminary data.</text>
</comment>
<evidence type="ECO:0000313" key="3">
    <source>
        <dbReference type="Proteomes" id="UP000032702"/>
    </source>
</evidence>
<dbReference type="EMBL" id="AAMD01000007">
    <property type="protein sequence ID" value="EAU69340.1"/>
    <property type="molecule type" value="Genomic_DNA"/>
</dbReference>
<evidence type="ECO:0000313" key="2">
    <source>
        <dbReference type="EMBL" id="EAU69340.1"/>
    </source>
</evidence>
<reference evidence="2 3" key="1">
    <citation type="submission" date="2006-04" db="EMBL/GenBank/DDBJ databases">
        <authorList>
            <person name="Nierman W.C."/>
        </authorList>
    </citation>
    <scope>NUCLEOTIDE SEQUENCE [LARGE SCALE GENOMIC DNA]</scope>
    <source>
        <strain evidence="2 3">DW4/3-1</strain>
    </source>
</reference>
<organism evidence="2 3">
    <name type="scientific">Stigmatella aurantiaca (strain DW4/3-1)</name>
    <dbReference type="NCBI Taxonomy" id="378806"/>
    <lineage>
        <taxon>Bacteria</taxon>
        <taxon>Pseudomonadati</taxon>
        <taxon>Myxococcota</taxon>
        <taxon>Myxococcia</taxon>
        <taxon>Myxococcales</taxon>
        <taxon>Cystobacterineae</taxon>
        <taxon>Archangiaceae</taxon>
        <taxon>Stigmatella</taxon>
    </lineage>
</organism>
<protein>
    <submittedName>
        <fullName evidence="2">Uncharacterized protein</fullName>
    </submittedName>
</protein>
<sequence length="46" mass="4761">MSQAIPGSPRWTSPPGASSSRNITPPRANQGSPMPSSPTSAEQPTR</sequence>
<gene>
    <name evidence="2" type="ORF">STIAU_7993</name>
</gene>
<dbReference type="Proteomes" id="UP000032702">
    <property type="component" value="Unassembled WGS sequence"/>
</dbReference>
<evidence type="ECO:0000256" key="1">
    <source>
        <dbReference type="SAM" id="MobiDB-lite"/>
    </source>
</evidence>
<name>Q09C43_STIAD</name>
<feature type="compositionally biased region" description="Polar residues" evidence="1">
    <location>
        <begin position="15"/>
        <end position="46"/>
    </location>
</feature>
<feature type="region of interest" description="Disordered" evidence="1">
    <location>
        <begin position="1"/>
        <end position="46"/>
    </location>
</feature>
<dbReference type="AlphaFoldDB" id="Q09C43"/>